<dbReference type="Proteomes" id="UP001597283">
    <property type="component" value="Unassembled WGS sequence"/>
</dbReference>
<name>A0ABW4N8N3_9SPHN</name>
<evidence type="ECO:0000313" key="2">
    <source>
        <dbReference type="EMBL" id="MFD1786480.1"/>
    </source>
</evidence>
<dbReference type="InterPro" id="IPR052345">
    <property type="entry name" value="Rad_response_metalloprotease"/>
</dbReference>
<feature type="domain" description="IrrE N-terminal-like" evidence="1">
    <location>
        <begin position="64"/>
        <end position="172"/>
    </location>
</feature>
<reference evidence="3" key="1">
    <citation type="journal article" date="2019" name="Int. J. Syst. Evol. Microbiol.">
        <title>The Global Catalogue of Microorganisms (GCM) 10K type strain sequencing project: providing services to taxonomists for standard genome sequencing and annotation.</title>
        <authorList>
            <consortium name="The Broad Institute Genomics Platform"/>
            <consortium name="The Broad Institute Genome Sequencing Center for Infectious Disease"/>
            <person name="Wu L."/>
            <person name="Ma J."/>
        </authorList>
    </citation>
    <scope>NUCLEOTIDE SEQUENCE [LARGE SCALE GENOMIC DNA]</scope>
    <source>
        <strain evidence="3">Q85</strain>
    </source>
</reference>
<proteinExistence type="predicted"/>
<keyword evidence="3" id="KW-1185">Reference proteome</keyword>
<organism evidence="2 3">
    <name type="scientific">Sphingomonas floccifaciens</name>
    <dbReference type="NCBI Taxonomy" id="1844115"/>
    <lineage>
        <taxon>Bacteria</taxon>
        <taxon>Pseudomonadati</taxon>
        <taxon>Pseudomonadota</taxon>
        <taxon>Alphaproteobacteria</taxon>
        <taxon>Sphingomonadales</taxon>
        <taxon>Sphingomonadaceae</taxon>
        <taxon>Sphingomonas</taxon>
    </lineage>
</organism>
<dbReference type="EMBL" id="JBHUFC010000001">
    <property type="protein sequence ID" value="MFD1786480.1"/>
    <property type="molecule type" value="Genomic_DNA"/>
</dbReference>
<dbReference type="PANTHER" id="PTHR43236:SF2">
    <property type="entry name" value="BLL0069 PROTEIN"/>
    <property type="match status" value="1"/>
</dbReference>
<dbReference type="RefSeq" id="WP_380938464.1">
    <property type="nucleotide sequence ID" value="NZ_JBHUFC010000001.1"/>
</dbReference>
<protein>
    <submittedName>
        <fullName evidence="2">ImmA/IrrE family metallo-endopeptidase</fullName>
    </submittedName>
</protein>
<dbReference type="PANTHER" id="PTHR43236">
    <property type="entry name" value="ANTITOXIN HIGA1"/>
    <property type="match status" value="1"/>
</dbReference>
<comment type="caution">
    <text evidence="2">The sequence shown here is derived from an EMBL/GenBank/DDBJ whole genome shotgun (WGS) entry which is preliminary data.</text>
</comment>
<accession>A0ABW4N8N3</accession>
<dbReference type="Gene3D" id="1.10.10.2910">
    <property type="match status" value="1"/>
</dbReference>
<sequence>MTVNEALLMDLADCGSPERLLGVILDHHRDWKPPVDIETFARTVGILEFRDLEVDGFVGALMTDLEKTKGIILSAAGLPAVRRRFTVAHELGHFLIAAHRGDKQCTSKDLMETRRETLHQKEEVQANRFAAGLLMPKPWFVAQTDDLGPPALEHLRILAATYSVSLEAAANRYAELTAEACAFVFLRGGRIRYARPSRSFPTLSVRPGDHAPTDCIRAAVTLGGWSNAAAAAWLRADARSRLPQMRIQVMNQRDTFQTVLLHIEEIARAEEDELDDLIESYTPRFGR</sequence>
<evidence type="ECO:0000259" key="1">
    <source>
        <dbReference type="Pfam" id="PF06114"/>
    </source>
</evidence>
<dbReference type="Pfam" id="PF06114">
    <property type="entry name" value="Peptidase_M78"/>
    <property type="match status" value="1"/>
</dbReference>
<dbReference type="InterPro" id="IPR010359">
    <property type="entry name" value="IrrE_HExxH"/>
</dbReference>
<gene>
    <name evidence="2" type="ORF">ACFSC3_02730</name>
</gene>
<evidence type="ECO:0000313" key="3">
    <source>
        <dbReference type="Proteomes" id="UP001597283"/>
    </source>
</evidence>